<reference evidence="3" key="1">
    <citation type="submission" date="2017-02" db="EMBL/GenBank/DDBJ databases">
        <title>Natronthermophilus aegyptiacus gen. nov.,sp. nov., an aerobic, extremely halophilic alkalithermophilic archaeon isolated from the athalassohaline Wadi An Natrun, Egypt.</title>
        <authorList>
            <person name="Zhao B."/>
        </authorList>
    </citation>
    <scope>NUCLEOTIDE SEQUENCE [LARGE SCALE GENOMIC DNA]</scope>
    <source>
        <strain evidence="3">JW/NM-HA 15</strain>
    </source>
</reference>
<protein>
    <submittedName>
        <fullName evidence="2">ABC transporter</fullName>
    </submittedName>
</protein>
<dbReference type="GeneID" id="32893982"/>
<gene>
    <name evidence="2" type="ORF">B1756_07840</name>
</gene>
<keyword evidence="1" id="KW-0472">Membrane</keyword>
<dbReference type="AlphaFoldDB" id="A0A2Z2I0G8"/>
<feature type="transmembrane region" description="Helical" evidence="1">
    <location>
        <begin position="166"/>
        <end position="190"/>
    </location>
</feature>
<feature type="transmembrane region" description="Helical" evidence="1">
    <location>
        <begin position="85"/>
        <end position="104"/>
    </location>
</feature>
<feature type="transmembrane region" description="Helical" evidence="1">
    <location>
        <begin position="42"/>
        <end position="65"/>
    </location>
</feature>
<dbReference type="Pfam" id="PF12679">
    <property type="entry name" value="ABC2_membrane_2"/>
    <property type="match status" value="1"/>
</dbReference>
<organism evidence="2 3">
    <name type="scientific">Natrarchaeobaculum aegyptiacum</name>
    <dbReference type="NCBI Taxonomy" id="745377"/>
    <lineage>
        <taxon>Archaea</taxon>
        <taxon>Methanobacteriati</taxon>
        <taxon>Methanobacteriota</taxon>
        <taxon>Stenosarchaea group</taxon>
        <taxon>Halobacteria</taxon>
        <taxon>Halobacteriales</taxon>
        <taxon>Natrialbaceae</taxon>
        <taxon>Natrarchaeobaculum</taxon>
    </lineage>
</organism>
<dbReference type="GO" id="GO:0005886">
    <property type="term" value="C:plasma membrane"/>
    <property type="evidence" value="ECO:0007669"/>
    <property type="project" value="UniProtKB-SubCell"/>
</dbReference>
<evidence type="ECO:0000313" key="3">
    <source>
        <dbReference type="Proteomes" id="UP000250088"/>
    </source>
</evidence>
<dbReference type="PANTHER" id="PTHR43471:SF1">
    <property type="entry name" value="ABC TRANSPORTER PERMEASE PROTEIN NOSY-RELATED"/>
    <property type="match status" value="1"/>
</dbReference>
<dbReference type="KEGG" id="naj:B1756_07840"/>
<evidence type="ECO:0000313" key="2">
    <source>
        <dbReference type="EMBL" id="ARS89658.1"/>
    </source>
</evidence>
<keyword evidence="1" id="KW-0812">Transmembrane</keyword>
<feature type="transmembrane region" description="Helical" evidence="1">
    <location>
        <begin position="197"/>
        <end position="224"/>
    </location>
</feature>
<sequence>MSADTAPDAGATASGGRFVNSVSLESVLAIAKKDFQDAVRSWLFMGLSAFFFLLLVTMTGLLAYFEGDVIIGQEATTAVLVERVFSIGSLVIPVIALVLGWKAIAGERESGSIKILLSLPHSRTDVVVGKLLGRSAVLSLSLLIGFVLAALPVAALLGTFDVTDYVGLLLVSVLYGVAYTALAITVSTLIRSTTLAAAAAFGVFVLFYVVWPAAVFAAVLLVVFEYLPDSELVAELLMLFQSLNPNAAYGNVLSLVTSVAELDDESVAQLEAMFDGTIPFYLQDWFALVVLLAWIAIPIAIAAYRFDRVDL</sequence>
<feature type="transmembrane region" description="Helical" evidence="1">
    <location>
        <begin position="140"/>
        <end position="160"/>
    </location>
</feature>
<dbReference type="EMBL" id="CP019893">
    <property type="protein sequence ID" value="ARS89658.1"/>
    <property type="molecule type" value="Genomic_DNA"/>
</dbReference>
<evidence type="ECO:0000256" key="1">
    <source>
        <dbReference type="SAM" id="Phobius"/>
    </source>
</evidence>
<keyword evidence="1" id="KW-1133">Transmembrane helix</keyword>
<dbReference type="GO" id="GO:0140359">
    <property type="term" value="F:ABC-type transporter activity"/>
    <property type="evidence" value="ECO:0007669"/>
    <property type="project" value="InterPro"/>
</dbReference>
<dbReference type="OrthoDB" id="86287at2157"/>
<name>A0A2Z2I0G8_9EURY</name>
<dbReference type="Proteomes" id="UP000250088">
    <property type="component" value="Chromosome"/>
</dbReference>
<dbReference type="PANTHER" id="PTHR43471">
    <property type="entry name" value="ABC TRANSPORTER PERMEASE"/>
    <property type="match status" value="1"/>
</dbReference>
<feature type="transmembrane region" description="Helical" evidence="1">
    <location>
        <begin position="285"/>
        <end position="306"/>
    </location>
</feature>
<proteinExistence type="predicted"/>
<keyword evidence="3" id="KW-1185">Reference proteome</keyword>
<accession>A0A2Z2I0G8</accession>
<dbReference type="RefSeq" id="WP_086888035.1">
    <property type="nucleotide sequence ID" value="NZ_CP019893.1"/>
</dbReference>